<name>A0A1F5XG56_9BACT</name>
<evidence type="ECO:0000313" key="3">
    <source>
        <dbReference type="Proteomes" id="UP000177346"/>
    </source>
</evidence>
<dbReference type="Proteomes" id="UP000177346">
    <property type="component" value="Unassembled WGS sequence"/>
</dbReference>
<evidence type="ECO:0000259" key="1">
    <source>
        <dbReference type="Pfam" id="PF12705"/>
    </source>
</evidence>
<evidence type="ECO:0000313" key="2">
    <source>
        <dbReference type="EMBL" id="OGF86922.1"/>
    </source>
</evidence>
<dbReference type="InterPro" id="IPR038726">
    <property type="entry name" value="PDDEXK_AddAB-type"/>
</dbReference>
<dbReference type="InterPro" id="IPR011604">
    <property type="entry name" value="PDDEXK-like_dom_sf"/>
</dbReference>
<comment type="caution">
    <text evidence="2">The sequence shown here is derived from an EMBL/GenBank/DDBJ whole genome shotgun (WGS) entry which is preliminary data.</text>
</comment>
<accession>A0A1F5XG56</accession>
<reference evidence="2 3" key="1">
    <citation type="journal article" date="2016" name="Nat. Commun.">
        <title>Thousands of microbial genomes shed light on interconnected biogeochemical processes in an aquifer system.</title>
        <authorList>
            <person name="Anantharaman K."/>
            <person name="Brown C.T."/>
            <person name="Hug L.A."/>
            <person name="Sharon I."/>
            <person name="Castelle C.J."/>
            <person name="Probst A.J."/>
            <person name="Thomas B.C."/>
            <person name="Singh A."/>
            <person name="Wilkins M.J."/>
            <person name="Karaoz U."/>
            <person name="Brodie E.L."/>
            <person name="Williams K.H."/>
            <person name="Hubbard S.S."/>
            <person name="Banfield J.F."/>
        </authorList>
    </citation>
    <scope>NUCLEOTIDE SEQUENCE [LARGE SCALE GENOMIC DNA]</scope>
</reference>
<sequence>MRTSYSALATYQQCPQKFKFQIIDKIKAPKSPEALFGSSVHGALKFMFSRDPLFPTLDEVLVNFSENWKSAATKASKALASELAQIYDESGRKMLKTFFKSNPPWNFSVVDTESRFEVLLPDAETQEAHILAGIIDRIDKIGDGEYEIIDYKTNRKLPSQEAADQNLQMSLYHMALTRRWPSISPDKIKLSLYFLKHDEKISSKRTADDLSATRNSVLKTIRQISQSQAQNNFPTVVSALCDWCPYKPICPAWKHLYTKTELPVPDEAALQDALKEYFAIKETDNKNAARVKELQEIIKTYMDAQRIDRVFDDRGYFVSKKLQQRFKYDFDKVREILFANGLADKWEAILDADEAKLKIILKELPSPIRQQISDQRVLSKEFIVLTSSLKPAKLP</sequence>
<dbReference type="Gene3D" id="3.90.320.10">
    <property type="match status" value="1"/>
</dbReference>
<organism evidence="2 3">
    <name type="scientific">Candidatus Giovannonibacteria bacterium RIFCSPLOWO2_01_FULL_46_32</name>
    <dbReference type="NCBI Taxonomy" id="1798353"/>
    <lineage>
        <taxon>Bacteria</taxon>
        <taxon>Candidatus Giovannoniibacteriota</taxon>
    </lineage>
</organism>
<dbReference type="AlphaFoldDB" id="A0A1F5XG56"/>
<dbReference type="SUPFAM" id="SSF52980">
    <property type="entry name" value="Restriction endonuclease-like"/>
    <property type="match status" value="1"/>
</dbReference>
<dbReference type="InterPro" id="IPR011335">
    <property type="entry name" value="Restrct_endonuc-II-like"/>
</dbReference>
<proteinExistence type="predicted"/>
<dbReference type="EMBL" id="MFIF01000009">
    <property type="protein sequence ID" value="OGF86922.1"/>
    <property type="molecule type" value="Genomic_DNA"/>
</dbReference>
<feature type="domain" description="PD-(D/E)XK endonuclease-like" evidence="1">
    <location>
        <begin position="3"/>
        <end position="251"/>
    </location>
</feature>
<dbReference type="Pfam" id="PF12705">
    <property type="entry name" value="PDDEXK_1"/>
    <property type="match status" value="1"/>
</dbReference>
<gene>
    <name evidence="2" type="ORF">A3B19_00610</name>
</gene>
<protein>
    <recommendedName>
        <fullName evidence="1">PD-(D/E)XK endonuclease-like domain-containing protein</fullName>
    </recommendedName>
</protein>